<dbReference type="InterPro" id="IPR029058">
    <property type="entry name" value="AB_hydrolase_fold"/>
</dbReference>
<dbReference type="SUPFAM" id="SSF53474">
    <property type="entry name" value="alpha/beta-Hydrolases"/>
    <property type="match status" value="1"/>
</dbReference>
<evidence type="ECO:0000313" key="2">
    <source>
        <dbReference type="EMBL" id="AZV43608.1"/>
    </source>
</evidence>
<dbReference type="InterPro" id="IPR000073">
    <property type="entry name" value="AB_hydrolase_1"/>
</dbReference>
<dbReference type="RefSeq" id="WP_127760752.1">
    <property type="nucleotide sequence ID" value="NZ_CP026095.1"/>
</dbReference>
<evidence type="ECO:0000259" key="1">
    <source>
        <dbReference type="Pfam" id="PF12697"/>
    </source>
</evidence>
<dbReference type="Gene3D" id="3.40.50.1820">
    <property type="entry name" value="alpha/beta hydrolase"/>
    <property type="match status" value="1"/>
</dbReference>
<dbReference type="PRINTS" id="PR00111">
    <property type="entry name" value="ABHYDROLASE"/>
</dbReference>
<evidence type="ECO:0000313" key="3">
    <source>
        <dbReference type="Proteomes" id="UP000283095"/>
    </source>
</evidence>
<keyword evidence="2" id="KW-0378">Hydrolase</keyword>
<dbReference type="Pfam" id="PF12697">
    <property type="entry name" value="Abhydrolase_6"/>
    <property type="match status" value="1"/>
</dbReference>
<gene>
    <name evidence="2" type="primary">pcaD</name>
    <name evidence="2" type="ORF">BAOM_2999</name>
</gene>
<dbReference type="OrthoDB" id="9808398at2"/>
<dbReference type="EMBL" id="CP026095">
    <property type="protein sequence ID" value="AZV43608.1"/>
    <property type="molecule type" value="Genomic_DNA"/>
</dbReference>
<dbReference type="GO" id="GO:0016787">
    <property type="term" value="F:hydrolase activity"/>
    <property type="evidence" value="ECO:0007669"/>
    <property type="project" value="UniProtKB-KW"/>
</dbReference>
<accession>A0A3Q9RP80</accession>
<proteinExistence type="predicted"/>
<dbReference type="KEGG" id="pasa:BAOM_2999"/>
<dbReference type="Proteomes" id="UP000283095">
    <property type="component" value="Chromosome"/>
</dbReference>
<reference evidence="2 3" key="1">
    <citation type="submission" date="2018-01" db="EMBL/GenBank/DDBJ databases">
        <title>Bacillus asahii Genome sequencing and assembly.</title>
        <authorList>
            <person name="Jiang H."/>
            <person name="Feng Y."/>
            <person name="Zhao F."/>
            <person name="Lin X."/>
        </authorList>
    </citation>
    <scope>NUCLEOTIDE SEQUENCE [LARGE SCALE GENOMIC DNA]</scope>
    <source>
        <strain evidence="2 3">OM18</strain>
    </source>
</reference>
<name>A0A3Q9RP80_9BACI</name>
<dbReference type="PANTHER" id="PTHR43798">
    <property type="entry name" value="MONOACYLGLYCEROL LIPASE"/>
    <property type="match status" value="1"/>
</dbReference>
<sequence>MLSYTELGKGTPVVFLHGLGSNSKAWIPQHELSDKYRLIAVDLRGHGSTEINYNLTVKNFASDIIKLLEHLDIQSAVICGLSLGGIVAQEVYKQRPDMVLGLILANTCSYVPPILAYGIVKESERHIRDGTLIDHVLDRGLHNQAYREEARNAFLIRDTYLESANAATGLNYFPLLHKIRVPTLLIGSTNDKVTPVINTYTMRMFIKNVRSVILSDTGHLSNIEQSEKFNQSIREFMEIFG</sequence>
<dbReference type="AlphaFoldDB" id="A0A3Q9RP80"/>
<protein>
    <submittedName>
        <fullName evidence="2">Beta-ketoadipate enol-lactone hydrolase</fullName>
    </submittedName>
</protein>
<feature type="domain" description="AB hydrolase-1" evidence="1">
    <location>
        <begin position="13"/>
        <end position="230"/>
    </location>
</feature>
<dbReference type="InterPro" id="IPR050266">
    <property type="entry name" value="AB_hydrolase_sf"/>
</dbReference>
<organism evidence="2 3">
    <name type="scientific">Peribacillus asahii</name>
    <dbReference type="NCBI Taxonomy" id="228899"/>
    <lineage>
        <taxon>Bacteria</taxon>
        <taxon>Bacillati</taxon>
        <taxon>Bacillota</taxon>
        <taxon>Bacilli</taxon>
        <taxon>Bacillales</taxon>
        <taxon>Bacillaceae</taxon>
        <taxon>Peribacillus</taxon>
    </lineage>
</organism>